<feature type="compositionally biased region" description="Low complexity" evidence="1">
    <location>
        <begin position="334"/>
        <end position="355"/>
    </location>
</feature>
<name>F6BEN9_METIK</name>
<dbReference type="RefSeq" id="WP_013799433.1">
    <property type="nucleotide sequence ID" value="NC_015562.1"/>
</dbReference>
<dbReference type="OrthoDB" id="66051at2157"/>
<dbReference type="Proteomes" id="UP000009227">
    <property type="component" value="Chromosome"/>
</dbReference>
<dbReference type="STRING" id="880724.Metig_1299"/>
<evidence type="ECO:0000313" key="3">
    <source>
        <dbReference type="Proteomes" id="UP000009227"/>
    </source>
</evidence>
<keyword evidence="3" id="KW-1185">Reference proteome</keyword>
<protein>
    <submittedName>
        <fullName evidence="2">Uncharacterized protein</fullName>
    </submittedName>
</protein>
<proteinExistence type="predicted"/>
<organism evidence="3">
    <name type="scientific">Methanotorris igneus (strain DSM 5666 / JCM 11834 / Kol 5)</name>
    <dbReference type="NCBI Taxonomy" id="880724"/>
    <lineage>
        <taxon>Archaea</taxon>
        <taxon>Methanobacteriati</taxon>
        <taxon>Methanobacteriota</taxon>
        <taxon>Methanomada group</taxon>
        <taxon>Methanococci</taxon>
        <taxon>Methanococcales</taxon>
        <taxon>Methanocaldococcaceae</taxon>
        <taxon>Methanotorris</taxon>
    </lineage>
</organism>
<feature type="region of interest" description="Disordered" evidence="1">
    <location>
        <begin position="292"/>
        <end position="355"/>
    </location>
</feature>
<sequence>MKSIKILLILFTLTFPASASELTEYRVVVFYPNGTQTVYADWVLANVTERYGVNIFYSDTLQIPSSGNYTFKIPHKPFNISIFIDFNGQEVIYKIKNDYNFPLNINLNIINTTGSIRCGDHCINATLDSNDIKANFSIPPHSTGLLYIKPPALPFEVGKSYLTFNFTSPARVNITAPVTVSVEKEYNGIWHAKFEVKNLYNGSIFARIKTWYEVDGERYNLSSNFTAIEPYGEWNTSSSVESQSVPVFYIACKAVNITVWNVTINPAYPSNISNPGSKYILGKAIVMNKIIPKPPTGGGNGGGGGSLPPTPTTPTPTPTSTPTQPVKPTPPSKPTQTSTPETTPTPEQTSPTRTFPVKTPEVKETVTVTGVKINAVKLDKKTSTAIATFFTITLPLSTFLLSLIVSRPNVVDRGLFRPEEIATFGRTVYVPIKCNMGKILPGNVSFVVPDSELARDIHEYYDIPLRSAEAIAIAIKCNGRVFLSDFKAYKVALRLGLDAVYIPEML</sequence>
<dbReference type="HOGENOM" id="CLU_538218_0_0_2"/>
<dbReference type="AlphaFoldDB" id="F6BEN9"/>
<dbReference type="EMBL" id="CP002737">
    <property type="protein sequence ID" value="AEF96836.1"/>
    <property type="molecule type" value="Genomic_DNA"/>
</dbReference>
<accession>F6BEN9</accession>
<gene>
    <name evidence="2" type="ordered locus">Metig_1299</name>
</gene>
<dbReference type="KEGG" id="mig:Metig_1299"/>
<dbReference type="GeneID" id="10644162"/>
<feature type="compositionally biased region" description="Pro residues" evidence="1">
    <location>
        <begin position="308"/>
        <end position="333"/>
    </location>
</feature>
<evidence type="ECO:0000313" key="2">
    <source>
        <dbReference type="EMBL" id="AEF96836.1"/>
    </source>
</evidence>
<feature type="compositionally biased region" description="Gly residues" evidence="1">
    <location>
        <begin position="296"/>
        <end position="306"/>
    </location>
</feature>
<evidence type="ECO:0000256" key="1">
    <source>
        <dbReference type="SAM" id="MobiDB-lite"/>
    </source>
</evidence>
<reference evidence="2 3" key="1">
    <citation type="submission" date="2011-05" db="EMBL/GenBank/DDBJ databases">
        <title>Complete sequence of Methanotorris igneus Kol 5.</title>
        <authorList>
            <consortium name="US DOE Joint Genome Institute"/>
            <person name="Lucas S."/>
            <person name="Han J."/>
            <person name="Lapidus A."/>
            <person name="Cheng J.-F."/>
            <person name="Goodwin L."/>
            <person name="Pitluck S."/>
            <person name="Peters L."/>
            <person name="Mikhailova N."/>
            <person name="Chertkov O."/>
            <person name="Han C."/>
            <person name="Tapia R."/>
            <person name="Land M."/>
            <person name="Hauser L."/>
            <person name="Kyrpides N."/>
            <person name="Ivanova N."/>
            <person name="Pagani I."/>
            <person name="Sieprawska-Lupa M."/>
            <person name="Whitman W."/>
            <person name="Woyke T."/>
        </authorList>
    </citation>
    <scope>NUCLEOTIDE SEQUENCE [LARGE SCALE GENOMIC DNA]</scope>
    <source>
        <strain evidence="3">DSM 5666 / JCM 11834 / Kol 5</strain>
    </source>
</reference>